<dbReference type="GO" id="GO:0020037">
    <property type="term" value="F:heme binding"/>
    <property type="evidence" value="ECO:0007669"/>
    <property type="project" value="InterPro"/>
</dbReference>
<dbReference type="InterPro" id="IPR036396">
    <property type="entry name" value="Cyt_P450_sf"/>
</dbReference>
<keyword evidence="11 14" id="KW-0503">Monooxygenase</keyword>
<keyword evidence="8" id="KW-0492">Microsome</keyword>
<evidence type="ECO:0000313" key="16">
    <source>
        <dbReference type="Proteomes" id="UP000085678"/>
    </source>
</evidence>
<dbReference type="AlphaFoldDB" id="A0A1S3HBY6"/>
<keyword evidence="6 13" id="KW-0479">Metal-binding</keyword>
<dbReference type="PRINTS" id="PR00463">
    <property type="entry name" value="EP450I"/>
</dbReference>
<protein>
    <submittedName>
        <fullName evidence="17">Cytochrome P450 1A1-like isoform X1</fullName>
    </submittedName>
</protein>
<proteinExistence type="inferred from homology"/>
<evidence type="ECO:0000256" key="11">
    <source>
        <dbReference type="ARBA" id="ARBA00023033"/>
    </source>
</evidence>
<evidence type="ECO:0000256" key="1">
    <source>
        <dbReference type="ARBA" id="ARBA00001971"/>
    </source>
</evidence>
<keyword evidence="9 14" id="KW-0560">Oxidoreductase</keyword>
<keyword evidence="16" id="KW-1185">Reference proteome</keyword>
<keyword evidence="10 13" id="KW-0408">Iron</keyword>
<dbReference type="GO" id="GO:0042446">
    <property type="term" value="P:hormone biosynthetic process"/>
    <property type="evidence" value="ECO:0007669"/>
    <property type="project" value="TreeGrafter"/>
</dbReference>
<evidence type="ECO:0000256" key="9">
    <source>
        <dbReference type="ARBA" id="ARBA00023002"/>
    </source>
</evidence>
<gene>
    <name evidence="17" type="primary">LOC106153935</name>
</gene>
<feature type="transmembrane region" description="Helical" evidence="15">
    <location>
        <begin position="12"/>
        <end position="33"/>
    </location>
</feature>
<dbReference type="Proteomes" id="UP000085678">
    <property type="component" value="Unplaced"/>
</dbReference>
<keyword evidence="15" id="KW-1133">Transmembrane helix</keyword>
<dbReference type="KEGG" id="lak:106153935"/>
<evidence type="ECO:0000256" key="7">
    <source>
        <dbReference type="ARBA" id="ARBA00022824"/>
    </source>
</evidence>
<reference evidence="17" key="1">
    <citation type="submission" date="2025-08" db="UniProtKB">
        <authorList>
            <consortium name="RefSeq"/>
        </authorList>
    </citation>
    <scope>IDENTIFICATION</scope>
    <source>
        <tissue evidence="17">Gonads</tissue>
    </source>
</reference>
<evidence type="ECO:0000256" key="10">
    <source>
        <dbReference type="ARBA" id="ARBA00023004"/>
    </source>
</evidence>
<evidence type="ECO:0000256" key="8">
    <source>
        <dbReference type="ARBA" id="ARBA00022848"/>
    </source>
</evidence>
<dbReference type="PRINTS" id="PR00385">
    <property type="entry name" value="P450"/>
</dbReference>
<dbReference type="PANTHER" id="PTHR24289:SF20">
    <property type="entry name" value="STEROID 17-ALPHA-HYDROXYLASE_17,20 LYASE"/>
    <property type="match status" value="1"/>
</dbReference>
<evidence type="ECO:0000256" key="4">
    <source>
        <dbReference type="ARBA" id="ARBA00010617"/>
    </source>
</evidence>
<keyword evidence="7" id="KW-0256">Endoplasmic reticulum</keyword>
<dbReference type="GO" id="GO:0004508">
    <property type="term" value="F:steroid 17-alpha-monooxygenase activity"/>
    <property type="evidence" value="ECO:0007669"/>
    <property type="project" value="TreeGrafter"/>
</dbReference>
<dbReference type="GO" id="GO:0005789">
    <property type="term" value="C:endoplasmic reticulum membrane"/>
    <property type="evidence" value="ECO:0007669"/>
    <property type="project" value="UniProtKB-SubCell"/>
</dbReference>
<evidence type="ECO:0000256" key="14">
    <source>
        <dbReference type="RuleBase" id="RU000461"/>
    </source>
</evidence>
<comment type="subcellular location">
    <subcellularLocation>
        <location evidence="3">Endoplasmic reticulum membrane</location>
        <topology evidence="3">Peripheral membrane protein</topology>
    </subcellularLocation>
    <subcellularLocation>
        <location evidence="2">Microsome membrane</location>
        <topology evidence="2">Peripheral membrane protein</topology>
    </subcellularLocation>
</comment>
<dbReference type="Pfam" id="PF00067">
    <property type="entry name" value="p450"/>
    <property type="match status" value="1"/>
</dbReference>
<dbReference type="RefSeq" id="XP_013383542.1">
    <property type="nucleotide sequence ID" value="XM_013528088.1"/>
</dbReference>
<evidence type="ECO:0000256" key="6">
    <source>
        <dbReference type="ARBA" id="ARBA00022723"/>
    </source>
</evidence>
<comment type="similarity">
    <text evidence="4 14">Belongs to the cytochrome P450 family.</text>
</comment>
<dbReference type="OrthoDB" id="639466at2759"/>
<dbReference type="InterPro" id="IPR001128">
    <property type="entry name" value="Cyt_P450"/>
</dbReference>
<keyword evidence="5 13" id="KW-0349">Heme</keyword>
<dbReference type="STRING" id="7574.A0A1S3HBY6"/>
<dbReference type="PANTHER" id="PTHR24289">
    <property type="entry name" value="STEROID 17-ALPHA-HYDROXYLASE/17,20 LYASE"/>
    <property type="match status" value="1"/>
</dbReference>
<comment type="cofactor">
    <cofactor evidence="1 13">
        <name>heme</name>
        <dbReference type="ChEBI" id="CHEBI:30413"/>
    </cofactor>
</comment>
<dbReference type="InterPro" id="IPR002401">
    <property type="entry name" value="Cyt_P450_E_grp-I"/>
</dbReference>
<evidence type="ECO:0000256" key="5">
    <source>
        <dbReference type="ARBA" id="ARBA00022617"/>
    </source>
</evidence>
<keyword evidence="15" id="KW-0812">Transmembrane</keyword>
<organism evidence="16 17">
    <name type="scientific">Lingula anatina</name>
    <name type="common">Brachiopod</name>
    <name type="synonym">Lingula unguis</name>
    <dbReference type="NCBI Taxonomy" id="7574"/>
    <lineage>
        <taxon>Eukaryota</taxon>
        <taxon>Metazoa</taxon>
        <taxon>Spiralia</taxon>
        <taxon>Lophotrochozoa</taxon>
        <taxon>Brachiopoda</taxon>
        <taxon>Linguliformea</taxon>
        <taxon>Lingulata</taxon>
        <taxon>Lingulida</taxon>
        <taxon>Linguloidea</taxon>
        <taxon>Lingulidae</taxon>
        <taxon>Lingula</taxon>
    </lineage>
</organism>
<dbReference type="InParanoid" id="A0A1S3HBY6"/>
<sequence length="516" mass="59370">MKHRMMDTAIINWLPVKTALVGIIVFLLVMSYLQRKQYKMPPGPPHLPILGHYFAFRNDGRLYAVFNKLGKSFDDIFTVNLGFGRSLVVLKSAEIVHEALVEKKEIFAGRDDESWKFELLTDGFKDLTFASYGPVWRLQRQMTLRALGSYLASDKLETYTRSAFEEVAALIEKEAEPFELDLYIRLLVFNIVCRMSFGKRCITVEIISYAIDGLEFTWLKNKIGEFNEKVLGGLIPSDVIPVLKHFPIPSSLTAKRLSKELDGFFKVKLEEHKATLNTGDARDIMDQFLLLKEELTPESDDNAKEALSDTRIMLTLLDINFAATVTTSDTLNWMVMYVADNPKVQTKIHKELDDLENNLGDLRHCRTKMTYCEAVLREVMRIRPGAPVALRHKTRCDTKLGGYDIPKDTLVYPNIWAIHHDPKNWESPETFMPERFLDKDGSLKKLDKKTWLPFGRGKRKCVGEALARAEIGMIMALFFRRFSVSFPPDVQPDFEPMMFEIHDTPFPQKIIVQKRE</sequence>
<dbReference type="InterPro" id="IPR017972">
    <property type="entry name" value="Cyt_P450_CS"/>
</dbReference>
<dbReference type="PROSITE" id="PS00086">
    <property type="entry name" value="CYTOCHROME_P450"/>
    <property type="match status" value="1"/>
</dbReference>
<dbReference type="GO" id="GO:0005506">
    <property type="term" value="F:iron ion binding"/>
    <property type="evidence" value="ECO:0007669"/>
    <property type="project" value="InterPro"/>
</dbReference>
<feature type="binding site" description="axial binding residue" evidence="13">
    <location>
        <position position="461"/>
    </location>
    <ligand>
        <name>heme</name>
        <dbReference type="ChEBI" id="CHEBI:30413"/>
    </ligand>
    <ligandPart>
        <name>Fe</name>
        <dbReference type="ChEBI" id="CHEBI:18248"/>
    </ligandPart>
</feature>
<evidence type="ECO:0000256" key="13">
    <source>
        <dbReference type="PIRSR" id="PIRSR602401-1"/>
    </source>
</evidence>
<dbReference type="GeneID" id="106153935"/>
<accession>A0A1S3HBY6</accession>
<evidence type="ECO:0000313" key="17">
    <source>
        <dbReference type="RefSeq" id="XP_013383542.1"/>
    </source>
</evidence>
<dbReference type="GO" id="GO:0042448">
    <property type="term" value="P:progesterone metabolic process"/>
    <property type="evidence" value="ECO:0007669"/>
    <property type="project" value="TreeGrafter"/>
</dbReference>
<evidence type="ECO:0000256" key="15">
    <source>
        <dbReference type="SAM" id="Phobius"/>
    </source>
</evidence>
<evidence type="ECO:0000256" key="2">
    <source>
        <dbReference type="ARBA" id="ARBA00004174"/>
    </source>
</evidence>
<dbReference type="FunFam" id="1.10.630.10:FF:000238">
    <property type="entry name" value="Cytochrome P450 2A6"/>
    <property type="match status" value="1"/>
</dbReference>
<evidence type="ECO:0000256" key="12">
    <source>
        <dbReference type="ARBA" id="ARBA00023136"/>
    </source>
</evidence>
<name>A0A1S3HBY6_LINAN</name>
<dbReference type="Gene3D" id="1.10.630.10">
    <property type="entry name" value="Cytochrome P450"/>
    <property type="match status" value="1"/>
</dbReference>
<dbReference type="SUPFAM" id="SSF48264">
    <property type="entry name" value="Cytochrome P450"/>
    <property type="match status" value="1"/>
</dbReference>
<keyword evidence="12 15" id="KW-0472">Membrane</keyword>
<evidence type="ECO:0000256" key="3">
    <source>
        <dbReference type="ARBA" id="ARBA00004406"/>
    </source>
</evidence>